<protein>
    <submittedName>
        <fullName evidence="1">Uncharacterized protein</fullName>
    </submittedName>
</protein>
<gene>
    <name evidence="1" type="ORF">EEDITHA_LOCUS19286</name>
</gene>
<comment type="caution">
    <text evidence="1">The sequence shown here is derived from an EMBL/GenBank/DDBJ whole genome shotgun (WGS) entry which is preliminary data.</text>
</comment>
<keyword evidence="2" id="KW-1185">Reference proteome</keyword>
<evidence type="ECO:0000313" key="1">
    <source>
        <dbReference type="EMBL" id="CAH2104966.1"/>
    </source>
</evidence>
<dbReference type="AlphaFoldDB" id="A0AAU9V0Z0"/>
<organism evidence="1 2">
    <name type="scientific">Euphydryas editha</name>
    <name type="common">Edith's checkerspot</name>
    <dbReference type="NCBI Taxonomy" id="104508"/>
    <lineage>
        <taxon>Eukaryota</taxon>
        <taxon>Metazoa</taxon>
        <taxon>Ecdysozoa</taxon>
        <taxon>Arthropoda</taxon>
        <taxon>Hexapoda</taxon>
        <taxon>Insecta</taxon>
        <taxon>Pterygota</taxon>
        <taxon>Neoptera</taxon>
        <taxon>Endopterygota</taxon>
        <taxon>Lepidoptera</taxon>
        <taxon>Glossata</taxon>
        <taxon>Ditrysia</taxon>
        <taxon>Papilionoidea</taxon>
        <taxon>Nymphalidae</taxon>
        <taxon>Nymphalinae</taxon>
        <taxon>Euphydryas</taxon>
    </lineage>
</organism>
<proteinExistence type="predicted"/>
<dbReference type="Proteomes" id="UP001153954">
    <property type="component" value="Unassembled WGS sequence"/>
</dbReference>
<evidence type="ECO:0000313" key="2">
    <source>
        <dbReference type="Proteomes" id="UP001153954"/>
    </source>
</evidence>
<accession>A0AAU9V0Z0</accession>
<dbReference type="EMBL" id="CAKOGL010000027">
    <property type="protein sequence ID" value="CAH2104966.1"/>
    <property type="molecule type" value="Genomic_DNA"/>
</dbReference>
<name>A0AAU9V0Z0_EUPED</name>
<reference evidence="1" key="1">
    <citation type="submission" date="2022-03" db="EMBL/GenBank/DDBJ databases">
        <authorList>
            <person name="Tunstrom K."/>
        </authorList>
    </citation>
    <scope>NUCLEOTIDE SEQUENCE</scope>
</reference>
<sequence>MKRDSKATVYESLQGLYETILSLSDSRNRHKWLQAAHHDIAAALKETQTVRSWLGYETDEPFKRIKIREAQAELGAKLQNLK</sequence>